<keyword evidence="8 13" id="KW-1133">Transmembrane helix</keyword>
<dbReference type="GO" id="GO:0004605">
    <property type="term" value="F:phosphatidate cytidylyltransferase activity"/>
    <property type="evidence" value="ECO:0007669"/>
    <property type="project" value="UniProtKB-EC"/>
</dbReference>
<evidence type="ECO:0000256" key="2">
    <source>
        <dbReference type="ARBA" id="ARBA00010185"/>
    </source>
</evidence>
<accession>A0A3B0WK27</accession>
<evidence type="ECO:0000256" key="5">
    <source>
        <dbReference type="ARBA" id="ARBA00022679"/>
    </source>
</evidence>
<keyword evidence="3" id="KW-1003">Cell membrane</keyword>
<keyword evidence="10 13" id="KW-0472">Membrane</keyword>
<dbReference type="AlphaFoldDB" id="A0A3B0WK27"/>
<evidence type="ECO:0000256" key="8">
    <source>
        <dbReference type="ARBA" id="ARBA00022989"/>
    </source>
</evidence>
<feature type="transmembrane region" description="Helical" evidence="13">
    <location>
        <begin position="177"/>
        <end position="195"/>
    </location>
</feature>
<feature type="transmembrane region" description="Helical" evidence="13">
    <location>
        <begin position="53"/>
        <end position="69"/>
    </location>
</feature>
<sequence length="276" mass="30671">MLYQRILTAIPLAIFVFWITFFQPTTVFFYFLLFVVLISGYEWARLSGVNNPLRMLFALLVTSATWAVPQYLSEYTLWLICISAVWWAGISIYLKSATPKAANSQLKIDKLFVAFIVLPAAAFAMQKIHAMQQGADWLFYALALVWVADIGAYFSGKKFGKKKLAPNISPGKTIEGFLGAIIATSIYTLMASYYFELNIEKAALLILLSVVLTFISVSGDLYFSFLKREAGLKDSGNILPGHGGILDRIDSVLAAMPIFVIGYSALIQTSLFDSFL</sequence>
<organism evidence="14">
    <name type="scientific">hydrothermal vent metagenome</name>
    <dbReference type="NCBI Taxonomy" id="652676"/>
    <lineage>
        <taxon>unclassified sequences</taxon>
        <taxon>metagenomes</taxon>
        <taxon>ecological metagenomes</taxon>
    </lineage>
</organism>
<feature type="transmembrane region" description="Helical" evidence="13">
    <location>
        <begin position="75"/>
        <end position="94"/>
    </location>
</feature>
<evidence type="ECO:0000256" key="4">
    <source>
        <dbReference type="ARBA" id="ARBA00022516"/>
    </source>
</evidence>
<dbReference type="Pfam" id="PF01148">
    <property type="entry name" value="CTP_transf_1"/>
    <property type="match status" value="1"/>
</dbReference>
<keyword evidence="9" id="KW-0443">Lipid metabolism</keyword>
<protein>
    <submittedName>
        <fullName evidence="14">Phosphatidate cytidylyltransferase</fullName>
        <ecNumber evidence="14">2.7.7.41</ecNumber>
    </submittedName>
</protein>
<feature type="transmembrane region" description="Helical" evidence="13">
    <location>
        <begin position="252"/>
        <end position="272"/>
    </location>
</feature>
<proteinExistence type="inferred from homology"/>
<keyword evidence="12" id="KW-1208">Phospholipid metabolism</keyword>
<dbReference type="PROSITE" id="PS01315">
    <property type="entry name" value="CDS"/>
    <property type="match status" value="1"/>
</dbReference>
<evidence type="ECO:0000256" key="13">
    <source>
        <dbReference type="SAM" id="Phobius"/>
    </source>
</evidence>
<evidence type="ECO:0000256" key="7">
    <source>
        <dbReference type="ARBA" id="ARBA00022695"/>
    </source>
</evidence>
<evidence type="ECO:0000256" key="11">
    <source>
        <dbReference type="ARBA" id="ARBA00023209"/>
    </source>
</evidence>
<keyword evidence="4" id="KW-0444">Lipid biosynthesis</keyword>
<feature type="transmembrane region" description="Helical" evidence="13">
    <location>
        <begin position="137"/>
        <end position="156"/>
    </location>
</feature>
<dbReference type="GO" id="GO:0016024">
    <property type="term" value="P:CDP-diacylglycerol biosynthetic process"/>
    <property type="evidence" value="ECO:0007669"/>
    <property type="project" value="TreeGrafter"/>
</dbReference>
<feature type="transmembrane region" description="Helical" evidence="13">
    <location>
        <begin position="106"/>
        <end position="125"/>
    </location>
</feature>
<keyword evidence="5 14" id="KW-0808">Transferase</keyword>
<feature type="transmembrane region" description="Helical" evidence="13">
    <location>
        <begin position="12"/>
        <end position="41"/>
    </location>
</feature>
<evidence type="ECO:0000313" key="14">
    <source>
        <dbReference type="EMBL" id="VAW50987.1"/>
    </source>
</evidence>
<dbReference type="EC" id="2.7.7.41" evidence="14"/>
<evidence type="ECO:0000256" key="10">
    <source>
        <dbReference type="ARBA" id="ARBA00023136"/>
    </source>
</evidence>
<dbReference type="PANTHER" id="PTHR46382">
    <property type="entry name" value="PHOSPHATIDATE CYTIDYLYLTRANSFERASE"/>
    <property type="match status" value="1"/>
</dbReference>
<keyword evidence="7 14" id="KW-0548">Nucleotidyltransferase</keyword>
<dbReference type="InterPro" id="IPR000374">
    <property type="entry name" value="PC_trans"/>
</dbReference>
<evidence type="ECO:0000256" key="1">
    <source>
        <dbReference type="ARBA" id="ARBA00004651"/>
    </source>
</evidence>
<evidence type="ECO:0000256" key="12">
    <source>
        <dbReference type="ARBA" id="ARBA00023264"/>
    </source>
</evidence>
<dbReference type="EMBL" id="UOFD01000022">
    <property type="protein sequence ID" value="VAW50987.1"/>
    <property type="molecule type" value="Genomic_DNA"/>
</dbReference>
<comment type="subcellular location">
    <subcellularLocation>
        <location evidence="1">Cell membrane</location>
        <topology evidence="1">Multi-pass membrane protein</topology>
    </subcellularLocation>
</comment>
<gene>
    <name evidence="14" type="ORF">MNBD_GAMMA06-990</name>
</gene>
<keyword evidence="11" id="KW-0594">Phospholipid biosynthesis</keyword>
<dbReference type="PANTHER" id="PTHR46382:SF1">
    <property type="entry name" value="PHOSPHATIDATE CYTIDYLYLTRANSFERASE"/>
    <property type="match status" value="1"/>
</dbReference>
<evidence type="ECO:0000256" key="3">
    <source>
        <dbReference type="ARBA" id="ARBA00022475"/>
    </source>
</evidence>
<keyword evidence="6 13" id="KW-0812">Transmembrane</keyword>
<evidence type="ECO:0000256" key="9">
    <source>
        <dbReference type="ARBA" id="ARBA00023098"/>
    </source>
</evidence>
<feature type="transmembrane region" description="Helical" evidence="13">
    <location>
        <begin position="201"/>
        <end position="223"/>
    </location>
</feature>
<name>A0A3B0WK27_9ZZZZ</name>
<dbReference type="GO" id="GO:0005886">
    <property type="term" value="C:plasma membrane"/>
    <property type="evidence" value="ECO:0007669"/>
    <property type="project" value="UniProtKB-SubCell"/>
</dbReference>
<evidence type="ECO:0000256" key="6">
    <source>
        <dbReference type="ARBA" id="ARBA00022692"/>
    </source>
</evidence>
<comment type="similarity">
    <text evidence="2">Belongs to the CDS family.</text>
</comment>
<reference evidence="14" key="1">
    <citation type="submission" date="2018-06" db="EMBL/GenBank/DDBJ databases">
        <authorList>
            <person name="Zhirakovskaya E."/>
        </authorList>
    </citation>
    <scope>NUCLEOTIDE SEQUENCE</scope>
</reference>